<reference evidence="1" key="1">
    <citation type="submission" date="2016-03" db="EMBL/GenBank/DDBJ databases">
        <authorList>
            <person name="Ploux O."/>
        </authorList>
    </citation>
    <scope>NUCLEOTIDE SEQUENCE</scope>
    <source>
        <strain evidence="1">UC10</strain>
    </source>
</reference>
<proteinExistence type="predicted"/>
<organism evidence="1">
    <name type="scientific">uncultured Mycobacterium sp</name>
    <dbReference type="NCBI Taxonomy" id="171292"/>
    <lineage>
        <taxon>Bacteria</taxon>
        <taxon>Bacillati</taxon>
        <taxon>Actinomycetota</taxon>
        <taxon>Actinomycetes</taxon>
        <taxon>Mycobacteriales</taxon>
        <taxon>Mycobacteriaceae</taxon>
        <taxon>Mycobacterium</taxon>
        <taxon>environmental samples</taxon>
    </lineage>
</organism>
<accession>A0A1Y5PUS0</accession>
<evidence type="ECO:0000313" key="1">
    <source>
        <dbReference type="EMBL" id="SBS79658.1"/>
    </source>
</evidence>
<dbReference type="EMBL" id="FLQS01000089">
    <property type="protein sequence ID" value="SBS79658.1"/>
    <property type="molecule type" value="Genomic_DNA"/>
</dbReference>
<name>A0A1Y5PUS0_9MYCO</name>
<dbReference type="AlphaFoldDB" id="A0A1Y5PUS0"/>
<sequence>MTITSTYEVAKYEESNANGVADIVSMLLGQNLASYPKRIRIAQCISRPISVYSTDTDTACTVVFGSEGATVYNDIKGKPSVTVKATVDQILDVSQLKMQAGGLWPAGFFTKRGLGVLGSIATGKLVVRGLFVHTLTALRFIALVSIVES</sequence>
<protein>
    <submittedName>
        <fullName evidence="1">Uncharacterized protein</fullName>
    </submittedName>
</protein>
<gene>
    <name evidence="1" type="ORF">MHPYR_90008</name>
</gene>